<dbReference type="RefSeq" id="WP_128520753.1">
    <property type="nucleotide sequence ID" value="NZ_JALFCT010000006.1"/>
</dbReference>
<evidence type="ECO:0000313" key="3">
    <source>
        <dbReference type="Proteomes" id="UP000276568"/>
    </source>
</evidence>
<keyword evidence="3" id="KW-1185">Reference proteome</keyword>
<dbReference type="EMBL" id="RJQC01000003">
    <property type="protein sequence ID" value="RNM29689.1"/>
    <property type="molecule type" value="Genomic_DNA"/>
</dbReference>
<comment type="caution">
    <text evidence="2">The sequence shown here is derived from an EMBL/GenBank/DDBJ whole genome shotgun (WGS) entry which is preliminary data.</text>
</comment>
<dbReference type="OrthoDB" id="9786110at2"/>
<keyword evidence="1" id="KW-0472">Membrane</keyword>
<feature type="transmembrane region" description="Helical" evidence="1">
    <location>
        <begin position="76"/>
        <end position="96"/>
    </location>
</feature>
<proteinExistence type="predicted"/>
<dbReference type="InterPro" id="IPR008886">
    <property type="entry name" value="UPF0227/Esterase_YqiA"/>
</dbReference>
<dbReference type="PANTHER" id="PTHR42886:SF29">
    <property type="entry name" value="PUMMELIG, ISOFORM A"/>
    <property type="match status" value="1"/>
</dbReference>
<gene>
    <name evidence="2" type="ORF">EDX97_08620</name>
</gene>
<organism evidence="2 3">
    <name type="scientific">Absicoccus porci</name>
    <dbReference type="NCBI Taxonomy" id="2486576"/>
    <lineage>
        <taxon>Bacteria</taxon>
        <taxon>Bacillati</taxon>
        <taxon>Bacillota</taxon>
        <taxon>Erysipelotrichia</taxon>
        <taxon>Erysipelotrichales</taxon>
        <taxon>Erysipelotrichaceae</taxon>
        <taxon>Absicoccus</taxon>
    </lineage>
</organism>
<dbReference type="AlphaFoldDB" id="A0A3N0HY37"/>
<dbReference type="InterPro" id="IPR029058">
    <property type="entry name" value="AB_hydrolase_fold"/>
</dbReference>
<evidence type="ECO:0000256" key="1">
    <source>
        <dbReference type="SAM" id="Phobius"/>
    </source>
</evidence>
<keyword evidence="1" id="KW-1133">Transmembrane helix</keyword>
<dbReference type="GO" id="GO:0016787">
    <property type="term" value="F:hydrolase activity"/>
    <property type="evidence" value="ECO:0007669"/>
    <property type="project" value="UniProtKB-KW"/>
</dbReference>
<dbReference type="PANTHER" id="PTHR42886">
    <property type="entry name" value="RE40534P-RELATED"/>
    <property type="match status" value="1"/>
</dbReference>
<evidence type="ECO:0000313" key="2">
    <source>
        <dbReference type="EMBL" id="RNM29689.1"/>
    </source>
</evidence>
<sequence length="226" mass="26168">MFFFHHTEKPVIVTIHGFGKRLHTEFDPLATYFEQRHYAVIQFDIYDINNPDDADPKQWIERCEKKLLEITKQYKHIVLIGFSMGGVIASYLASIFTVDQLILVAPAFEYISAHTVLEYGVKAVKNIYQNQPPKEEKPSSKQTTAFTEIVNTYRESIASVDCPVLLLHGLKDEVIPLSSSRNAYQKIKGKHRLICFEDGKHRMLYDNTIQETIYPIIELMITNRLM</sequence>
<dbReference type="Gene3D" id="3.40.50.1820">
    <property type="entry name" value="alpha/beta hydrolase"/>
    <property type="match status" value="1"/>
</dbReference>
<reference evidence="2 3" key="1">
    <citation type="submission" date="2018-11" db="EMBL/GenBank/DDBJ databases">
        <title>Clostridium sp. nov., a member of the family Erysipelotrichaceae isolated from pig faeces.</title>
        <authorList>
            <person name="Chang Y.-H."/>
        </authorList>
    </citation>
    <scope>NUCLEOTIDE SEQUENCE [LARGE SCALE GENOMIC DNA]</scope>
    <source>
        <strain evidence="2 3">YH-panp20</strain>
    </source>
</reference>
<keyword evidence="1" id="KW-0812">Transmembrane</keyword>
<dbReference type="SUPFAM" id="SSF53474">
    <property type="entry name" value="alpha/beta-Hydrolases"/>
    <property type="match status" value="1"/>
</dbReference>
<accession>A0A3N0HY37</accession>
<name>A0A3N0HY37_9FIRM</name>
<dbReference type="Pfam" id="PF05728">
    <property type="entry name" value="UPF0227"/>
    <property type="match status" value="1"/>
</dbReference>
<keyword evidence="2" id="KW-0378">Hydrolase</keyword>
<protein>
    <submittedName>
        <fullName evidence="2">Alpha/beta hydrolase</fullName>
    </submittedName>
</protein>
<dbReference type="Proteomes" id="UP000276568">
    <property type="component" value="Unassembled WGS sequence"/>
</dbReference>